<dbReference type="Proteomes" id="UP001318682">
    <property type="component" value="Chromosome"/>
</dbReference>
<evidence type="ECO:0000313" key="1">
    <source>
        <dbReference type="EMBL" id="WVX50579.1"/>
    </source>
</evidence>
<accession>A0ABZ2BX01</accession>
<keyword evidence="2" id="KW-1185">Reference proteome</keyword>
<reference evidence="2" key="2">
    <citation type="submission" date="2024-01" db="EMBL/GenBank/DDBJ databases">
        <title>Roseobacter fucihabitans sp. nov., isolated from the brown alga Fucus spiralis.</title>
        <authorList>
            <person name="Hahnke S."/>
            <person name="Berger M."/>
            <person name="Schlingloff A."/>
            <person name="Athale I."/>
            <person name="Neumann-Schaal M."/>
            <person name="Adenaya A."/>
            <person name="Poehlein A."/>
            <person name="Daniel R."/>
            <person name="Pertersen J."/>
            <person name="Brinkhoff T."/>
        </authorList>
    </citation>
    <scope>NUCLEOTIDE SEQUENCE [LARGE SCALE GENOMIC DNA]</scope>
    <source>
        <strain evidence="2">B14</strain>
    </source>
</reference>
<organism evidence="1 2">
    <name type="scientific">Roseobacter fucihabitans</name>
    <dbReference type="NCBI Taxonomy" id="1537242"/>
    <lineage>
        <taxon>Bacteria</taxon>
        <taxon>Pseudomonadati</taxon>
        <taxon>Pseudomonadota</taxon>
        <taxon>Alphaproteobacteria</taxon>
        <taxon>Rhodobacterales</taxon>
        <taxon>Roseobacteraceae</taxon>
        <taxon>Roseobacter</taxon>
    </lineage>
</organism>
<dbReference type="EMBL" id="CP143423">
    <property type="protein sequence ID" value="WVX50579.1"/>
    <property type="molecule type" value="Genomic_DNA"/>
</dbReference>
<gene>
    <name evidence="1" type="ORF">ROLI_036770</name>
</gene>
<reference evidence="1 2" key="1">
    <citation type="submission" date="2015-07" db="EMBL/GenBank/DDBJ databases">
        <authorList>
            <person name="Voget S."/>
            <person name="Dogs M."/>
            <person name="Brinkhoff T.H."/>
            <person name="Daniel R."/>
        </authorList>
    </citation>
    <scope>NUCLEOTIDE SEQUENCE [LARGE SCALE GENOMIC DNA]</scope>
    <source>
        <strain evidence="1 2">B14</strain>
    </source>
</reference>
<proteinExistence type="predicted"/>
<sequence length="83" mass="9690">MLRSTECFPRTCTEQCVPGFLGNLEMTIQTSEVPERRARIGLGAVTAIGQQWWHLHHAFEQTARWINDLENRDRRHICKVREG</sequence>
<name>A0ABZ2BX01_9RHOB</name>
<protein>
    <submittedName>
        <fullName evidence="1">Uncharacterized protein</fullName>
    </submittedName>
</protein>
<evidence type="ECO:0000313" key="2">
    <source>
        <dbReference type="Proteomes" id="UP001318682"/>
    </source>
</evidence>